<feature type="transmembrane region" description="Helical" evidence="1">
    <location>
        <begin position="54"/>
        <end position="73"/>
    </location>
</feature>
<dbReference type="SUPFAM" id="SSF81901">
    <property type="entry name" value="HCP-like"/>
    <property type="match status" value="1"/>
</dbReference>
<dbReference type="Gene3D" id="3.40.50.300">
    <property type="entry name" value="P-loop containing nucleotide triphosphate hydrolases"/>
    <property type="match status" value="1"/>
</dbReference>
<feature type="transmembrane region" description="Helical" evidence="1">
    <location>
        <begin position="521"/>
        <end position="540"/>
    </location>
</feature>
<evidence type="ECO:0000313" key="4">
    <source>
        <dbReference type="Proteomes" id="UP000631312"/>
    </source>
</evidence>
<feature type="domain" description="NACHT" evidence="2">
    <location>
        <begin position="168"/>
        <end position="261"/>
    </location>
</feature>
<dbReference type="InterPro" id="IPR007111">
    <property type="entry name" value="NACHT_NTPase"/>
</dbReference>
<feature type="transmembrane region" description="Helical" evidence="1">
    <location>
        <begin position="441"/>
        <end position="460"/>
    </location>
</feature>
<name>A0ABQ4AVL3_9ACTN</name>
<evidence type="ECO:0000256" key="1">
    <source>
        <dbReference type="SAM" id="Phobius"/>
    </source>
</evidence>
<keyword evidence="4" id="KW-1185">Reference proteome</keyword>
<dbReference type="Proteomes" id="UP000631312">
    <property type="component" value="Unassembled WGS sequence"/>
</dbReference>
<accession>A0ABQ4AVL3</accession>
<comment type="caution">
    <text evidence="3">The sequence shown here is derived from an EMBL/GenBank/DDBJ whole genome shotgun (WGS) entry which is preliminary data.</text>
</comment>
<sequence length="1045" mass="111467">MRGTLAAGYDEIAPRIDTHIVRPSPIAALLAGVALALAGNMATNTVNPPDSWWWWPWAVWSAVAALVAAVVWIERARHRAGPGPDLDRVAADLLAPIENAWAGEAVRREVTRPAPVLVRWSSTGRPAAGRQAVLGSAAAGDWREFPLTGRTDELNTEIVAAFRALPRRQLVVLGEPGAGKSVFALLLTLGLLRTRTAGEQIPLLVPISEWDPAGPLDDLLARRLAEDHRPVLGRHGDPLTVARRLVEQNRVLPLLDGLDELPGPAIGPALRALDDHASAGRPLVLTSRIGEYERAGHILTTAAVVELEAVDVDAAVAYLSYPESGRSRWERVFTHLRAADDRDPLVRTLSTPLMVSLARTAYQEPGADPAELLALGSRPEIAGRLMDAFLTAAYPGARRRRWLSCLAYHLYAAYTRDVRWWQLDPGLLAALPQRARRRTTVAVAAAVGTVGGVLAAAAGFSVQVAVAGAIAGFLCGAFGWLRVIFPGEHEGVVRLRKPLKVSLVYGLGGGYLIGLMTAYNAAALLAGLAATVLAYVWITLRGPTKLREAGPTVTAVGHALAAGSVFAATAAATGTPPVPVGVTAALLYGSTAAFAAGGWTWVCWRLAHARLAVQGWLPWRLDHFLAEAYRHGVLRRSGAIHQFRHVLLQEHLSDPMHLGVLRARAAAGDVAAARTLAELLADRGDLDGAIGVLRGFADRDASAADRLVDLLVLGERTGELRARAEAGDANADHWLLVVLLRQGGGVDEVRARADAGDRDAAVALALFLVEQGDLGALRARSDGGDRVASRHLADALARGGEVDEAIRILRDLAPNDRHAARLAAGLLTDRGAEEEALELLLPLLDGAGDVIATLQWAPILAKQQRVDELRALVDAGDLHVGPWLAKVLCEQGRLDELRERADADEVGAARWLAELLARQGREDELRARSALGDVQAALRLAGLLAERGRAGEAIDLLRPWASGLDAEPAGRLADLLAERGDVEEAIGLLRPRADRGDLSVARRLAGLLARRGDVDQAIRYLRPLADAGDEDAAASLAELRRTDQP</sequence>
<dbReference type="EMBL" id="BOMP01000144">
    <property type="protein sequence ID" value="GIE44911.1"/>
    <property type="molecule type" value="Genomic_DNA"/>
</dbReference>
<dbReference type="PROSITE" id="PS50837">
    <property type="entry name" value="NACHT"/>
    <property type="match status" value="1"/>
</dbReference>
<dbReference type="InterPro" id="IPR027417">
    <property type="entry name" value="P-loop_NTPase"/>
</dbReference>
<organism evidence="3 4">
    <name type="scientific">Actinoplanes lobatus</name>
    <dbReference type="NCBI Taxonomy" id="113568"/>
    <lineage>
        <taxon>Bacteria</taxon>
        <taxon>Bacillati</taxon>
        <taxon>Actinomycetota</taxon>
        <taxon>Actinomycetes</taxon>
        <taxon>Micromonosporales</taxon>
        <taxon>Micromonosporaceae</taxon>
        <taxon>Actinoplanes</taxon>
    </lineage>
</organism>
<dbReference type="InterPro" id="IPR011990">
    <property type="entry name" value="TPR-like_helical_dom_sf"/>
</dbReference>
<feature type="transmembrane region" description="Helical" evidence="1">
    <location>
        <begin position="497"/>
        <end position="515"/>
    </location>
</feature>
<keyword evidence="1" id="KW-0812">Transmembrane</keyword>
<dbReference type="Pfam" id="PF05729">
    <property type="entry name" value="NACHT"/>
    <property type="match status" value="1"/>
</dbReference>
<feature type="transmembrane region" description="Helical" evidence="1">
    <location>
        <begin position="552"/>
        <end position="573"/>
    </location>
</feature>
<proteinExistence type="predicted"/>
<gene>
    <name evidence="3" type="ORF">Alo02nite_78090</name>
</gene>
<keyword evidence="1" id="KW-0472">Membrane</keyword>
<feature type="transmembrane region" description="Helical" evidence="1">
    <location>
        <begin position="466"/>
        <end position="485"/>
    </location>
</feature>
<keyword evidence="1" id="KW-1133">Transmembrane helix</keyword>
<feature type="transmembrane region" description="Helical" evidence="1">
    <location>
        <begin position="20"/>
        <end position="42"/>
    </location>
</feature>
<dbReference type="Gene3D" id="1.25.40.10">
    <property type="entry name" value="Tetratricopeptide repeat domain"/>
    <property type="match status" value="3"/>
</dbReference>
<evidence type="ECO:0000259" key="2">
    <source>
        <dbReference type="PROSITE" id="PS50837"/>
    </source>
</evidence>
<feature type="transmembrane region" description="Helical" evidence="1">
    <location>
        <begin position="585"/>
        <end position="604"/>
    </location>
</feature>
<reference evidence="3 4" key="1">
    <citation type="submission" date="2021-01" db="EMBL/GenBank/DDBJ databases">
        <title>Whole genome shotgun sequence of Actinoplanes lobatus NBRC 12513.</title>
        <authorList>
            <person name="Komaki H."/>
            <person name="Tamura T."/>
        </authorList>
    </citation>
    <scope>NUCLEOTIDE SEQUENCE [LARGE SCALE GENOMIC DNA]</scope>
    <source>
        <strain evidence="3 4">NBRC 12513</strain>
    </source>
</reference>
<protein>
    <recommendedName>
        <fullName evidence="2">NACHT domain-containing protein</fullName>
    </recommendedName>
</protein>
<evidence type="ECO:0000313" key="3">
    <source>
        <dbReference type="EMBL" id="GIE44911.1"/>
    </source>
</evidence>